<feature type="domain" description="MmgE/PrpD C-terminal" evidence="3">
    <location>
        <begin position="277"/>
        <end position="445"/>
    </location>
</feature>
<organism evidence="4">
    <name type="scientific">marine metagenome</name>
    <dbReference type="NCBI Taxonomy" id="408172"/>
    <lineage>
        <taxon>unclassified sequences</taxon>
        <taxon>metagenomes</taxon>
        <taxon>ecological metagenomes</taxon>
    </lineage>
</organism>
<name>A0A382F1M8_9ZZZZ</name>
<evidence type="ECO:0000256" key="1">
    <source>
        <dbReference type="ARBA" id="ARBA00006174"/>
    </source>
</evidence>
<evidence type="ECO:0000259" key="3">
    <source>
        <dbReference type="Pfam" id="PF19305"/>
    </source>
</evidence>
<dbReference type="InterPro" id="IPR042188">
    <property type="entry name" value="MmgE/PrpD_sf_2"/>
</dbReference>
<dbReference type="EMBL" id="UINC01047527">
    <property type="protein sequence ID" value="SVB56906.1"/>
    <property type="molecule type" value="Genomic_DNA"/>
</dbReference>
<accession>A0A382F1M8</accession>
<feature type="domain" description="MmgE/PrpD N-terminal" evidence="2">
    <location>
        <begin position="9"/>
        <end position="253"/>
    </location>
</feature>
<dbReference type="PANTHER" id="PTHR16943">
    <property type="entry name" value="2-METHYLCITRATE DEHYDRATASE-RELATED"/>
    <property type="match status" value="1"/>
</dbReference>
<dbReference type="Gene3D" id="1.10.4100.10">
    <property type="entry name" value="2-methylcitrate dehydratase PrpD"/>
    <property type="match status" value="1"/>
</dbReference>
<dbReference type="PANTHER" id="PTHR16943:SF8">
    <property type="entry name" value="2-METHYLCITRATE DEHYDRATASE"/>
    <property type="match status" value="1"/>
</dbReference>
<dbReference type="SUPFAM" id="SSF103378">
    <property type="entry name" value="2-methylcitrate dehydratase PrpD"/>
    <property type="match status" value="1"/>
</dbReference>
<protein>
    <recommendedName>
        <fullName evidence="5">MmgE/PrpD family protein</fullName>
    </recommendedName>
</protein>
<dbReference type="InterPro" id="IPR042183">
    <property type="entry name" value="MmgE/PrpD_sf_1"/>
</dbReference>
<evidence type="ECO:0008006" key="5">
    <source>
        <dbReference type="Google" id="ProtNLM"/>
    </source>
</evidence>
<dbReference type="Gene3D" id="3.30.1330.120">
    <property type="entry name" value="2-methylcitrate dehydratase PrpD"/>
    <property type="match status" value="1"/>
</dbReference>
<reference evidence="4" key="1">
    <citation type="submission" date="2018-05" db="EMBL/GenBank/DDBJ databases">
        <authorList>
            <person name="Lanie J.A."/>
            <person name="Ng W.-L."/>
            <person name="Kazmierczak K.M."/>
            <person name="Andrzejewski T.M."/>
            <person name="Davidsen T.M."/>
            <person name="Wayne K.J."/>
            <person name="Tettelin H."/>
            <person name="Glass J.I."/>
            <person name="Rusch D."/>
            <person name="Podicherti R."/>
            <person name="Tsui H.-C.T."/>
            <person name="Winkler M.E."/>
        </authorList>
    </citation>
    <scope>NUCLEOTIDE SEQUENCE</scope>
</reference>
<dbReference type="Pfam" id="PF03972">
    <property type="entry name" value="MmgE_PrpD_N"/>
    <property type="match status" value="1"/>
</dbReference>
<feature type="non-terminal residue" evidence="4">
    <location>
        <position position="1"/>
    </location>
</feature>
<comment type="similarity">
    <text evidence="1">Belongs to the PrpD family.</text>
</comment>
<dbReference type="InterPro" id="IPR036148">
    <property type="entry name" value="MmgE/PrpD_sf"/>
</dbReference>
<proteinExistence type="inferred from homology"/>
<evidence type="ECO:0000313" key="4">
    <source>
        <dbReference type="EMBL" id="SVB56906.1"/>
    </source>
</evidence>
<dbReference type="InterPro" id="IPR045336">
    <property type="entry name" value="MmgE_PrpD_N"/>
</dbReference>
<dbReference type="InterPro" id="IPR045337">
    <property type="entry name" value="MmgE_PrpD_C"/>
</dbReference>
<dbReference type="AlphaFoldDB" id="A0A382F1M8"/>
<gene>
    <name evidence="4" type="ORF">METZ01_LOCUS209760</name>
</gene>
<evidence type="ECO:0000259" key="2">
    <source>
        <dbReference type="Pfam" id="PF03972"/>
    </source>
</evidence>
<dbReference type="GO" id="GO:0016829">
    <property type="term" value="F:lyase activity"/>
    <property type="evidence" value="ECO:0007669"/>
    <property type="project" value="InterPro"/>
</dbReference>
<dbReference type="InterPro" id="IPR005656">
    <property type="entry name" value="MmgE_PrpD"/>
</dbReference>
<sequence>KGKNLTKYVAEFVKRNKYSSIPKNVVNLAKKHILDGFGLALSGSAARTGDYLFKHIKQNSAKGRATVIGSKMKVTSRFAALANGTGIHSDDYDDTQLAVQKDRVYGLLTHPTAPCLPSAFAEGELKKINGKDFLNAYLIGVDVECKVSEAMSPRHYQHGFHSTATCGTLASAAAATKIRGYNVSKIQQSLAIAATLSAGLRENFGTMTKPLHAGRAAESGVVACDLVGLGFSATDKILESPRGFFQAHGGGYNLNSIKGQLGRPWTFSKPGISIKPHPCGSLTHPGMTKILELILKYDIKPEDVVKVDVGTNHNMQNALIHHRPTNEFQAKFSMEYSMAILLVQRRAYIPEYQDKRINKPDVQKMLRKVNFYKNKIAEAAGYNKMTTIIDIYLKNGKKISGRGDFGKGSPMIPMTYDEVADKFLGCCEFAKWPTKKANAIIDTVRHLEKLKNISKLSKLLSK</sequence>
<dbReference type="Pfam" id="PF19305">
    <property type="entry name" value="MmgE_PrpD_C"/>
    <property type="match status" value="1"/>
</dbReference>